<dbReference type="GO" id="GO:0043908">
    <property type="term" value="F:Ser(Gly)-tRNA(Ala) hydrolase activity"/>
    <property type="evidence" value="ECO:0007669"/>
    <property type="project" value="UniProtKB-UniRule"/>
</dbReference>
<evidence type="ECO:0000313" key="3">
    <source>
        <dbReference type="EMBL" id="RZT43118.1"/>
    </source>
</evidence>
<dbReference type="Proteomes" id="UP000291078">
    <property type="component" value="Unassembled WGS sequence"/>
</dbReference>
<comment type="function">
    <text evidence="2">An aminoacyl-tRNA editing enzyme that deacylates mischarged D-aminoacyl-tRNAs. Also deacylates mischarged glycyl-tRNA(Ala), protecting cells against glycine mischarging by AlaRS. Acts via tRNA-based rather than protein-based catalysis; rejects L-amino acids rather than detecting D-amino acids in the active site. By recycling D-aminoacyl-tRNA to D-amino acids and free tRNA molecules, this enzyme counteracts the toxicity associated with the formation of D-aminoacyl-tRNA entities in vivo and helps enforce protein L-homochirality.</text>
</comment>
<gene>
    <name evidence="2" type="primary">dtd</name>
    <name evidence="3" type="ORF">EV147_2167</name>
</gene>
<accession>A0A4Q7SBW9</accession>
<dbReference type="GO" id="GO:0000049">
    <property type="term" value="F:tRNA binding"/>
    <property type="evidence" value="ECO:0007669"/>
    <property type="project" value="UniProtKB-UniRule"/>
</dbReference>
<comment type="subcellular location">
    <subcellularLocation>
        <location evidence="2">Cytoplasm</location>
    </subcellularLocation>
</comment>
<evidence type="ECO:0000313" key="4">
    <source>
        <dbReference type="Proteomes" id="UP000291078"/>
    </source>
</evidence>
<dbReference type="InterPro" id="IPR003732">
    <property type="entry name" value="Daa-tRNA_deacyls_DTD"/>
</dbReference>
<dbReference type="InterPro" id="IPR023509">
    <property type="entry name" value="DTD-like_sf"/>
</dbReference>
<comment type="domain">
    <text evidence="2">A Gly-cisPro motif from one monomer fits into the active site of the other monomer to allow specific chiral rejection of L-amino acids.</text>
</comment>
<dbReference type="GO" id="GO:0019478">
    <property type="term" value="P:D-amino acid catabolic process"/>
    <property type="evidence" value="ECO:0007669"/>
    <property type="project" value="UniProtKB-UniRule"/>
</dbReference>
<dbReference type="OrthoDB" id="9801395at2"/>
<comment type="subunit">
    <text evidence="2">Homodimer.</text>
</comment>
<comment type="catalytic activity">
    <reaction evidence="2">
        <text>glycyl-tRNA(Ala) + H2O = tRNA(Ala) + glycine + H(+)</text>
        <dbReference type="Rhea" id="RHEA:53744"/>
        <dbReference type="Rhea" id="RHEA-COMP:9657"/>
        <dbReference type="Rhea" id="RHEA-COMP:13640"/>
        <dbReference type="ChEBI" id="CHEBI:15377"/>
        <dbReference type="ChEBI" id="CHEBI:15378"/>
        <dbReference type="ChEBI" id="CHEBI:57305"/>
        <dbReference type="ChEBI" id="CHEBI:78442"/>
        <dbReference type="ChEBI" id="CHEBI:78522"/>
    </reaction>
</comment>
<comment type="caution">
    <text evidence="3">The sequence shown here is derived from an EMBL/GenBank/DDBJ whole genome shotgun (WGS) entry which is preliminary data.</text>
</comment>
<dbReference type="GO" id="GO:0051500">
    <property type="term" value="F:D-tyrosyl-tRNA(Tyr) deacylase activity"/>
    <property type="evidence" value="ECO:0007669"/>
    <property type="project" value="TreeGrafter"/>
</dbReference>
<keyword evidence="2" id="KW-0963">Cytoplasm</keyword>
<organism evidence="3 4">
    <name type="scientific">Cupriavidus agavae</name>
    <dbReference type="NCBI Taxonomy" id="1001822"/>
    <lineage>
        <taxon>Bacteria</taxon>
        <taxon>Pseudomonadati</taxon>
        <taxon>Pseudomonadota</taxon>
        <taxon>Betaproteobacteria</taxon>
        <taxon>Burkholderiales</taxon>
        <taxon>Burkholderiaceae</taxon>
        <taxon>Cupriavidus</taxon>
    </lineage>
</organism>
<comment type="catalytic activity">
    <reaction evidence="2">
        <text>a D-aminoacyl-tRNA + H2O = a tRNA + a D-alpha-amino acid + H(+)</text>
        <dbReference type="Rhea" id="RHEA:13953"/>
        <dbReference type="Rhea" id="RHEA-COMP:10123"/>
        <dbReference type="Rhea" id="RHEA-COMP:10124"/>
        <dbReference type="ChEBI" id="CHEBI:15377"/>
        <dbReference type="ChEBI" id="CHEBI:15378"/>
        <dbReference type="ChEBI" id="CHEBI:59871"/>
        <dbReference type="ChEBI" id="CHEBI:78442"/>
        <dbReference type="ChEBI" id="CHEBI:79333"/>
        <dbReference type="EC" id="3.1.1.96"/>
    </reaction>
</comment>
<protein>
    <recommendedName>
        <fullName evidence="2">D-aminoacyl-tRNA deacylase</fullName>
        <shortName evidence="2">DTD</shortName>
        <ecNumber evidence="2">3.1.1.96</ecNumber>
    </recommendedName>
    <alternativeName>
        <fullName evidence="2">Gly-tRNA(Ala) deacylase</fullName>
        <ecNumber evidence="2">3.1.1.-</ecNumber>
    </alternativeName>
</protein>
<keyword evidence="2" id="KW-0694">RNA-binding</keyword>
<comment type="similarity">
    <text evidence="1 2">Belongs to the DTD family.</text>
</comment>
<keyword evidence="2" id="KW-0378">Hydrolase</keyword>
<dbReference type="SUPFAM" id="SSF69500">
    <property type="entry name" value="DTD-like"/>
    <property type="match status" value="1"/>
</dbReference>
<feature type="short sequence motif" description="Gly-cisPro motif, important for rejection of L-amino acids" evidence="2">
    <location>
        <begin position="142"/>
        <end position="143"/>
    </location>
</feature>
<proteinExistence type="inferred from homology"/>
<dbReference type="GO" id="GO:0106026">
    <property type="term" value="F:Gly-tRNA(Ala) deacylase activity"/>
    <property type="evidence" value="ECO:0007669"/>
    <property type="project" value="UniProtKB-UniRule"/>
</dbReference>
<evidence type="ECO:0000256" key="2">
    <source>
        <dbReference type="HAMAP-Rule" id="MF_00518"/>
    </source>
</evidence>
<dbReference type="Gene3D" id="3.50.80.10">
    <property type="entry name" value="D-tyrosyl-tRNA(Tyr) deacylase"/>
    <property type="match status" value="1"/>
</dbReference>
<keyword evidence="4" id="KW-1185">Reference proteome</keyword>
<reference evidence="3 4" key="1">
    <citation type="journal article" date="2015" name="Stand. Genomic Sci.">
        <title>Genomic Encyclopedia of Bacterial and Archaeal Type Strains, Phase III: the genomes of soil and plant-associated and newly described type strains.</title>
        <authorList>
            <person name="Whitman W.B."/>
            <person name="Woyke T."/>
            <person name="Klenk H.P."/>
            <person name="Zhou Y."/>
            <person name="Lilburn T.G."/>
            <person name="Beck B.J."/>
            <person name="De Vos P."/>
            <person name="Vandamme P."/>
            <person name="Eisen J.A."/>
            <person name="Garrity G."/>
            <person name="Hugenholtz P."/>
            <person name="Kyrpides N.C."/>
        </authorList>
    </citation>
    <scope>NUCLEOTIDE SEQUENCE [LARGE SCALE GENOMIC DNA]</scope>
    <source>
        <strain evidence="3 4">ASC-9842</strain>
    </source>
</reference>
<dbReference type="FunFam" id="3.50.80.10:FF:000001">
    <property type="entry name" value="D-aminoacyl-tRNA deacylase"/>
    <property type="match status" value="1"/>
</dbReference>
<dbReference type="RefSeq" id="WP_130391060.1">
    <property type="nucleotide sequence ID" value="NZ_SGXM01000001.1"/>
</dbReference>
<dbReference type="NCBIfam" id="TIGR00256">
    <property type="entry name" value="D-aminoacyl-tRNA deacylase"/>
    <property type="match status" value="1"/>
</dbReference>
<dbReference type="HAMAP" id="MF_00518">
    <property type="entry name" value="Deacylase_Dtd"/>
    <property type="match status" value="1"/>
</dbReference>
<sequence>MIALIQRVAEARVTVAGRTTGEIGAGLLALVCAERGDTEAQAERLLAKLLAYRVFSDAGGKMNLPVQNIDGQGNAGGLLVVSQFTLAADTNSGTRPSFTPAASPEDGRRLYDHFVARARAAHPLVQTGEFGAMMQVSLTNDGPVTFWLRVPPAGTA</sequence>
<dbReference type="AlphaFoldDB" id="A0A4Q7SBW9"/>
<evidence type="ECO:0000256" key="1">
    <source>
        <dbReference type="ARBA" id="ARBA00009673"/>
    </source>
</evidence>
<dbReference type="Pfam" id="PF02580">
    <property type="entry name" value="Tyr_Deacylase"/>
    <property type="match status" value="1"/>
</dbReference>
<dbReference type="CDD" id="cd00563">
    <property type="entry name" value="Dtyr_deacylase"/>
    <property type="match status" value="1"/>
</dbReference>
<dbReference type="PANTHER" id="PTHR10472">
    <property type="entry name" value="D-TYROSYL-TRNA TYR DEACYLASE"/>
    <property type="match status" value="1"/>
</dbReference>
<dbReference type="GO" id="GO:0005737">
    <property type="term" value="C:cytoplasm"/>
    <property type="evidence" value="ECO:0007669"/>
    <property type="project" value="UniProtKB-SubCell"/>
</dbReference>
<dbReference type="EC" id="3.1.1.96" evidence="2"/>
<keyword evidence="2" id="KW-0820">tRNA-binding</keyword>
<name>A0A4Q7SBW9_9BURK</name>
<dbReference type="EC" id="3.1.1.-" evidence="2"/>
<dbReference type="PANTHER" id="PTHR10472:SF5">
    <property type="entry name" value="D-AMINOACYL-TRNA DEACYLASE 1"/>
    <property type="match status" value="1"/>
</dbReference>
<dbReference type="EMBL" id="SGXM01000001">
    <property type="protein sequence ID" value="RZT43118.1"/>
    <property type="molecule type" value="Genomic_DNA"/>
</dbReference>